<accession>A0A6A4GAC9</accession>
<keyword evidence="2" id="KW-1185">Reference proteome</keyword>
<name>A0A6A4GAC9_9AGAR</name>
<protein>
    <submittedName>
        <fullName evidence="1">Uncharacterized protein</fullName>
    </submittedName>
</protein>
<evidence type="ECO:0000313" key="1">
    <source>
        <dbReference type="EMBL" id="KAE9382412.1"/>
    </source>
</evidence>
<dbReference type="PANTHER" id="PTHR33481:SF1">
    <property type="entry name" value="ENDONUCLEASE_EXONUCLEASE_PHOSPHATASE DOMAIN-CONTAINING PROTEIN-RELATED"/>
    <property type="match status" value="1"/>
</dbReference>
<dbReference type="PANTHER" id="PTHR33481">
    <property type="entry name" value="REVERSE TRANSCRIPTASE"/>
    <property type="match status" value="1"/>
</dbReference>
<evidence type="ECO:0000313" key="2">
    <source>
        <dbReference type="Proteomes" id="UP000799118"/>
    </source>
</evidence>
<dbReference type="OrthoDB" id="3261222at2759"/>
<dbReference type="EMBL" id="ML771592">
    <property type="protein sequence ID" value="KAE9382412.1"/>
    <property type="molecule type" value="Genomic_DNA"/>
</dbReference>
<dbReference type="Proteomes" id="UP000799118">
    <property type="component" value="Unassembled WGS sequence"/>
</dbReference>
<sequence length="122" mass="13542">MVKSLEWGKDSASQFDIEKYQLVHYARRSTPEADQLLPLTLAGHTITPSDSAKYLGVFIDKKLTFKEHADYAISKGIKASAALTRLSNGTSGMPHGYIRRLFTGLWCESISHHIKCAAANFI</sequence>
<dbReference type="AlphaFoldDB" id="A0A6A4GAC9"/>
<proteinExistence type="predicted"/>
<reference evidence="1" key="1">
    <citation type="journal article" date="2019" name="Environ. Microbiol.">
        <title>Fungal ecological strategies reflected in gene transcription - a case study of two litter decomposers.</title>
        <authorList>
            <person name="Barbi F."/>
            <person name="Kohler A."/>
            <person name="Barry K."/>
            <person name="Baskaran P."/>
            <person name="Daum C."/>
            <person name="Fauchery L."/>
            <person name="Ihrmark K."/>
            <person name="Kuo A."/>
            <person name="LaButti K."/>
            <person name="Lipzen A."/>
            <person name="Morin E."/>
            <person name="Grigoriev I.V."/>
            <person name="Henrissat B."/>
            <person name="Lindahl B."/>
            <person name="Martin F."/>
        </authorList>
    </citation>
    <scope>NUCLEOTIDE SEQUENCE</scope>
    <source>
        <strain evidence="1">JB14</strain>
    </source>
</reference>
<organism evidence="1 2">
    <name type="scientific">Gymnopus androsaceus JB14</name>
    <dbReference type="NCBI Taxonomy" id="1447944"/>
    <lineage>
        <taxon>Eukaryota</taxon>
        <taxon>Fungi</taxon>
        <taxon>Dikarya</taxon>
        <taxon>Basidiomycota</taxon>
        <taxon>Agaricomycotina</taxon>
        <taxon>Agaricomycetes</taxon>
        <taxon>Agaricomycetidae</taxon>
        <taxon>Agaricales</taxon>
        <taxon>Marasmiineae</taxon>
        <taxon>Omphalotaceae</taxon>
        <taxon>Gymnopus</taxon>
    </lineage>
</organism>
<gene>
    <name evidence="1" type="ORF">BT96DRAFT_845540</name>
</gene>